<keyword evidence="13" id="KW-0804">Transcription</keyword>
<dbReference type="FunFam" id="2.30.130.30:FF:000004">
    <property type="entry name" value="Activating signal cointegrator 1"/>
    <property type="match status" value="1"/>
</dbReference>
<keyword evidence="9" id="KW-0862">Zinc</keyword>
<dbReference type="PANTHER" id="PTHR12963">
    <property type="entry name" value="THYROID RECEPTOR INTERACTING PROTEIN RELATED"/>
    <property type="match status" value="1"/>
</dbReference>
<keyword evidence="6" id="KW-0597">Phosphoprotein</keyword>
<evidence type="ECO:0000256" key="1">
    <source>
        <dbReference type="ARBA" id="ARBA00004123"/>
    </source>
</evidence>
<dbReference type="Gene3D" id="2.30.130.30">
    <property type="entry name" value="Hypothetical protein"/>
    <property type="match status" value="1"/>
</dbReference>
<name>A0A485N047_LYNPA</name>
<evidence type="ECO:0000256" key="18">
    <source>
        <dbReference type="ARBA" id="ARBA00070627"/>
    </source>
</evidence>
<evidence type="ECO:0000256" key="16">
    <source>
        <dbReference type="ARBA" id="ARBA00055901"/>
    </source>
</evidence>
<keyword evidence="12" id="KW-0805">Transcription regulation</keyword>
<evidence type="ECO:0000256" key="9">
    <source>
        <dbReference type="ARBA" id="ARBA00022833"/>
    </source>
</evidence>
<evidence type="ECO:0000256" key="20">
    <source>
        <dbReference type="SAM" id="MobiDB-lite"/>
    </source>
</evidence>
<dbReference type="Pfam" id="PF23135">
    <property type="entry name" value="TRI4_N"/>
    <property type="match status" value="1"/>
</dbReference>
<keyword evidence="7" id="KW-0479">Metal-binding</keyword>
<evidence type="ECO:0000256" key="13">
    <source>
        <dbReference type="ARBA" id="ARBA00023163"/>
    </source>
</evidence>
<evidence type="ECO:0000256" key="19">
    <source>
        <dbReference type="ARBA" id="ARBA00075052"/>
    </source>
</evidence>
<dbReference type="InterPro" id="IPR007374">
    <property type="entry name" value="ASCH_domain"/>
</dbReference>
<keyword evidence="8" id="KW-0863">Zinc-finger</keyword>
<evidence type="ECO:0000256" key="7">
    <source>
        <dbReference type="ARBA" id="ARBA00022723"/>
    </source>
</evidence>
<dbReference type="InterPro" id="IPR009349">
    <property type="entry name" value="TRIP4/RQT4_C2HC5_Znf"/>
</dbReference>
<gene>
    <name evidence="22" type="ORF">LYPA_23C000388</name>
</gene>
<dbReference type="GO" id="GO:0005829">
    <property type="term" value="C:cytosol"/>
    <property type="evidence" value="ECO:0007669"/>
    <property type="project" value="UniProtKB-SubCell"/>
</dbReference>
<dbReference type="Pfam" id="PF06221">
    <property type="entry name" value="zf-C2HC5"/>
    <property type="match status" value="1"/>
</dbReference>
<feature type="region of interest" description="Disordered" evidence="20">
    <location>
        <begin position="164"/>
        <end position="199"/>
    </location>
</feature>
<evidence type="ECO:0000259" key="21">
    <source>
        <dbReference type="SMART" id="SM01022"/>
    </source>
</evidence>
<feature type="region of interest" description="Disordered" evidence="20">
    <location>
        <begin position="1"/>
        <end position="20"/>
    </location>
</feature>
<dbReference type="CDD" id="cd06554">
    <property type="entry name" value="ASCH_ASC-1_like"/>
    <property type="match status" value="1"/>
</dbReference>
<keyword evidence="5" id="KW-1017">Isopeptide bond</keyword>
<evidence type="ECO:0000256" key="15">
    <source>
        <dbReference type="ARBA" id="ARBA00023242"/>
    </source>
</evidence>
<comment type="subunit">
    <text evidence="17">Interacts with the thyroid hormone receptor/TR (via the ligand-binding domain); this interaction requires the presence of thyroid hormone. Interacts with the androgen receptor/AR; in an androgen, testosterone and dihydrotestosterone-dependent manner. Interacts with ESR1 (estrogen ligand-bound); competes with UFSP2. Interacts with UFSP2; competes with ligand-bound ESR1. Interacts with DDRGK1 and UFL1; the interaction with DDRGK1 is direct. Interacts with NCOA1. Interacts with EP300. Part of the ASC-1 complex, that contains TRIP4, ASCC1, ASCC2 and ASCC3. Identified in the RQT (ribosome quality control trigger) complex, that contains ASCC2, ASCC3 and TRIP4. Interacts with NEK6. Interacts with CSRP1. Interacts with ZCCHC4.</text>
</comment>
<dbReference type="Proteomes" id="UP000386466">
    <property type="component" value="Unassembled WGS sequence"/>
</dbReference>
<dbReference type="PANTHER" id="PTHR12963:SF4">
    <property type="entry name" value="ACTIVATING SIGNAL COINTEGRATOR 1"/>
    <property type="match status" value="1"/>
</dbReference>
<dbReference type="EMBL" id="CAAGRJ010008184">
    <property type="protein sequence ID" value="VFV25929.1"/>
    <property type="molecule type" value="Genomic_DNA"/>
</dbReference>
<comment type="subcellular location">
    <subcellularLocation>
        <location evidence="2">Cytoplasm</location>
        <location evidence="2">Cytoskeleton</location>
        <location evidence="2">Microtubule organizing center</location>
        <location evidence="2">Centrosome</location>
    </subcellularLocation>
    <subcellularLocation>
        <location evidence="3">Cytoplasm</location>
        <location evidence="3">Cytosol</location>
    </subcellularLocation>
    <subcellularLocation>
        <location evidence="1">Nucleus</location>
    </subcellularLocation>
</comment>
<organism evidence="22 23">
    <name type="scientific">Lynx pardinus</name>
    <name type="common">Iberian lynx</name>
    <name type="synonym">Felis pardina</name>
    <dbReference type="NCBI Taxonomy" id="191816"/>
    <lineage>
        <taxon>Eukaryota</taxon>
        <taxon>Metazoa</taxon>
        <taxon>Chordata</taxon>
        <taxon>Craniata</taxon>
        <taxon>Vertebrata</taxon>
        <taxon>Euteleostomi</taxon>
        <taxon>Mammalia</taxon>
        <taxon>Eutheria</taxon>
        <taxon>Laurasiatheria</taxon>
        <taxon>Carnivora</taxon>
        <taxon>Feliformia</taxon>
        <taxon>Felidae</taxon>
        <taxon>Felinae</taxon>
        <taxon>Lynx</taxon>
    </lineage>
</organism>
<proteinExistence type="predicted"/>
<dbReference type="InterPro" id="IPR056994">
    <property type="entry name" value="TRI4_N"/>
</dbReference>
<dbReference type="SMART" id="SM01022">
    <property type="entry name" value="ASCH"/>
    <property type="match status" value="1"/>
</dbReference>
<evidence type="ECO:0000256" key="11">
    <source>
        <dbReference type="ARBA" id="ARBA00022990"/>
    </source>
</evidence>
<feature type="domain" description="ASCH" evidence="21">
    <location>
        <begin position="512"/>
        <end position="626"/>
    </location>
</feature>
<protein>
    <recommendedName>
        <fullName evidence="18">Activating signal cointegrator 1</fullName>
    </recommendedName>
    <alternativeName>
        <fullName evidence="19">Thyroid receptor-interacting protein 4</fullName>
    </alternativeName>
</protein>
<accession>A0A485N047</accession>
<dbReference type="Pfam" id="PF23134">
    <property type="entry name" value="TRIP4_3rd"/>
    <property type="match status" value="1"/>
</dbReference>
<feature type="compositionally biased region" description="Polar residues" evidence="20">
    <location>
        <begin position="1"/>
        <end position="18"/>
    </location>
</feature>
<dbReference type="GO" id="GO:0005813">
    <property type="term" value="C:centrosome"/>
    <property type="evidence" value="ECO:0007669"/>
    <property type="project" value="UniProtKB-SubCell"/>
</dbReference>
<keyword evidence="10" id="KW-0832">Ubl conjugation</keyword>
<keyword evidence="23" id="KW-1185">Reference proteome</keyword>
<evidence type="ECO:0000256" key="4">
    <source>
        <dbReference type="ARBA" id="ARBA00022490"/>
    </source>
</evidence>
<dbReference type="InterPro" id="IPR039128">
    <property type="entry name" value="TRIP4-like"/>
</dbReference>
<evidence type="ECO:0000256" key="10">
    <source>
        <dbReference type="ARBA" id="ARBA00022843"/>
    </source>
</evidence>
<evidence type="ECO:0000256" key="3">
    <source>
        <dbReference type="ARBA" id="ARBA00004514"/>
    </source>
</evidence>
<keyword evidence="4" id="KW-0963">Cytoplasm</keyword>
<keyword evidence="11" id="KW-0007">Acetylation</keyword>
<keyword evidence="15" id="KW-0539">Nucleus</keyword>
<evidence type="ECO:0000313" key="23">
    <source>
        <dbReference type="Proteomes" id="UP000386466"/>
    </source>
</evidence>
<dbReference type="Pfam" id="PF04266">
    <property type="entry name" value="ASCH"/>
    <property type="match status" value="1"/>
</dbReference>
<dbReference type="GO" id="GO:0005634">
    <property type="term" value="C:nucleus"/>
    <property type="evidence" value="ECO:0007669"/>
    <property type="project" value="UniProtKB-SubCell"/>
</dbReference>
<dbReference type="GO" id="GO:0180022">
    <property type="term" value="C:RQC-trigger complex"/>
    <property type="evidence" value="ECO:0007669"/>
    <property type="project" value="InterPro"/>
</dbReference>
<reference evidence="22 23" key="1">
    <citation type="submission" date="2019-01" db="EMBL/GenBank/DDBJ databases">
        <authorList>
            <person name="Alioto T."/>
            <person name="Alioto T."/>
        </authorList>
    </citation>
    <scope>NUCLEOTIDE SEQUENCE [LARGE SCALE GENOMIC DNA]</scope>
</reference>
<dbReference type="InterPro" id="IPR056993">
    <property type="entry name" value="TRIP4_3rd_dom"/>
</dbReference>
<dbReference type="InterPro" id="IPR015947">
    <property type="entry name" value="PUA-like_sf"/>
</dbReference>
<comment type="function">
    <text evidence="16">Transcription coactivator which associates with nuclear receptors, transcriptional coactivators including EP300, CREBBP and NCOA1, and basal transcription factors like TBP and TFIIA to facilitate nuclear receptors-mediated transcription. May thereby play an important role in establishing distinct coactivator complexes under different cellular conditions. Plays a role in thyroid hormone receptor and estrogen receptor transactivation. Also involved in androgen receptor transactivation. Plays a pivotal role in the transactivation of NF-kappa-B, SRF and AP1. Acts as a mediator of transrepression between nuclear receptor and either AP1 or NF-kappa-B. May play a role in the development of neuromuscular junction. May play a role in late myogenic differentiation. Also functions as part of the RQC trigger (RQT) complex that activates the ribosome quality control (RQC) pathway, a pathway that degrades nascent peptide chains during problematic translation.</text>
</comment>
<keyword evidence="14" id="KW-0206">Cytoskeleton</keyword>
<evidence type="ECO:0000256" key="14">
    <source>
        <dbReference type="ARBA" id="ARBA00023212"/>
    </source>
</evidence>
<evidence type="ECO:0000256" key="8">
    <source>
        <dbReference type="ARBA" id="ARBA00022771"/>
    </source>
</evidence>
<sequence length="656" mass="74026">MQKNQAQISSGSSINTPGSRKEEAAQVGGICAGAVQPRGAVQAGGTRANEVGVAKGTSPVQDLGLLEPSWFRLGKMAVAGAVSREQLVGWCTQQLRKTFGLDVSEEIMQYVLSIESAEEIREYVTDLLQGNEDKKGQFIEELITKWQKNDQELSSDALQQSFKKDEMLDGQRSGDQLKRSRRKGRNRQEVPAFAEPDTTTEVKTPFDLAKAQENSSSLKKKTKFVSLYTKEGQDRLAVLIPGRHPCDCLGQKHKLINNCLICGRIVCEQEGSGPCFFCGTLVCTREEQDILQRDSNKSQKLLKKLMSGTENSGKVDISTKDLLPHQELRIKSGLEKAIKHKDKLLEFDRTSIRRTQVIDDESDYFASDSNQWLSKIERETLQKREEELREFRHMSRLSKKITIDFAGRKIMEDENPLAEYHSKLDETIQAIANGTLNQPLTKLDRSSDEPLGVLVNPSLYQSPPQWIDQTGAASQKKAFHSGGSELELNSYRHQLRIQDQEFQEGFDGGWCLSMHQPWASLLVRGIKRVEGRSWYTPHRGRLWIAATAKRPSPQEVSELQTTYRLLRGKDVEFPNDYPSGCLLGCVDLIDCLSQKQFKEQYPDMNQESDSPFVFICTNPQEMIVKFPIKGNPKIWKLDSKIHQGAKKGLMKQNKAV</sequence>
<evidence type="ECO:0000313" key="22">
    <source>
        <dbReference type="EMBL" id="VFV25929.1"/>
    </source>
</evidence>
<dbReference type="GO" id="GO:0008270">
    <property type="term" value="F:zinc ion binding"/>
    <property type="evidence" value="ECO:0007669"/>
    <property type="project" value="UniProtKB-KW"/>
</dbReference>
<evidence type="ECO:0000256" key="12">
    <source>
        <dbReference type="ARBA" id="ARBA00023015"/>
    </source>
</evidence>
<evidence type="ECO:0000256" key="2">
    <source>
        <dbReference type="ARBA" id="ARBA00004300"/>
    </source>
</evidence>
<dbReference type="GO" id="GO:0072344">
    <property type="term" value="P:rescue of stalled ribosome"/>
    <property type="evidence" value="ECO:0007669"/>
    <property type="project" value="InterPro"/>
</dbReference>
<evidence type="ECO:0000256" key="5">
    <source>
        <dbReference type="ARBA" id="ARBA00022499"/>
    </source>
</evidence>
<evidence type="ECO:0000256" key="17">
    <source>
        <dbReference type="ARBA" id="ARBA00065803"/>
    </source>
</evidence>
<evidence type="ECO:0000256" key="6">
    <source>
        <dbReference type="ARBA" id="ARBA00022553"/>
    </source>
</evidence>
<dbReference type="SUPFAM" id="SSF88697">
    <property type="entry name" value="PUA domain-like"/>
    <property type="match status" value="1"/>
</dbReference>
<dbReference type="AlphaFoldDB" id="A0A485N047"/>